<keyword evidence="3" id="KW-1185">Reference proteome</keyword>
<protein>
    <submittedName>
        <fullName evidence="2">Uncharacterized protein</fullName>
    </submittedName>
</protein>
<dbReference type="AlphaFoldDB" id="A0A811LGI2"/>
<dbReference type="Proteomes" id="UP000614601">
    <property type="component" value="Unassembled WGS sequence"/>
</dbReference>
<dbReference type="EMBL" id="CAJFCW020000005">
    <property type="protein sequence ID" value="CAG9121994.1"/>
    <property type="molecule type" value="Genomic_DNA"/>
</dbReference>
<evidence type="ECO:0000313" key="2">
    <source>
        <dbReference type="EMBL" id="CAD5226295.1"/>
    </source>
</evidence>
<dbReference type="EMBL" id="CAJFDH010000005">
    <property type="protein sequence ID" value="CAD5226295.1"/>
    <property type="molecule type" value="Genomic_DNA"/>
</dbReference>
<name>A0A811LGI2_9BILA</name>
<organism evidence="2 3">
    <name type="scientific">Bursaphelenchus okinawaensis</name>
    <dbReference type="NCBI Taxonomy" id="465554"/>
    <lineage>
        <taxon>Eukaryota</taxon>
        <taxon>Metazoa</taxon>
        <taxon>Ecdysozoa</taxon>
        <taxon>Nematoda</taxon>
        <taxon>Chromadorea</taxon>
        <taxon>Rhabditida</taxon>
        <taxon>Tylenchina</taxon>
        <taxon>Tylenchomorpha</taxon>
        <taxon>Aphelenchoidea</taxon>
        <taxon>Aphelenchoididae</taxon>
        <taxon>Bursaphelenchus</taxon>
    </lineage>
</organism>
<sequence>MPPKQRFLKRIRVTCVHVQSNHSKPHMSRFSRSFTSSDRALEPRRGGQPRVRIYANDVNHYLRMQRDLQRRYDKFLYRRALQELRKGRASRQ</sequence>
<evidence type="ECO:0000256" key="1">
    <source>
        <dbReference type="SAM" id="MobiDB-lite"/>
    </source>
</evidence>
<accession>A0A811LGI2</accession>
<proteinExistence type="predicted"/>
<reference evidence="2" key="1">
    <citation type="submission" date="2020-09" db="EMBL/GenBank/DDBJ databases">
        <authorList>
            <person name="Kikuchi T."/>
        </authorList>
    </citation>
    <scope>NUCLEOTIDE SEQUENCE</scope>
    <source>
        <strain evidence="2">SH1</strain>
    </source>
</reference>
<feature type="region of interest" description="Disordered" evidence="1">
    <location>
        <begin position="18"/>
        <end position="47"/>
    </location>
</feature>
<gene>
    <name evidence="2" type="ORF">BOKJ2_LOCUS12006</name>
</gene>
<evidence type="ECO:0000313" key="3">
    <source>
        <dbReference type="Proteomes" id="UP000614601"/>
    </source>
</evidence>
<comment type="caution">
    <text evidence="2">The sequence shown here is derived from an EMBL/GenBank/DDBJ whole genome shotgun (WGS) entry which is preliminary data.</text>
</comment>
<dbReference type="Proteomes" id="UP000783686">
    <property type="component" value="Unassembled WGS sequence"/>
</dbReference>